<protein>
    <submittedName>
        <fullName evidence="2">D-alanine--D-alanine ligase</fullName>
    </submittedName>
</protein>
<evidence type="ECO:0000313" key="2">
    <source>
        <dbReference type="EMBL" id="RXR28872.1"/>
    </source>
</evidence>
<dbReference type="AlphaFoldDB" id="A0A4Q1KH86"/>
<dbReference type="InterPro" id="IPR013815">
    <property type="entry name" value="ATP_grasp_subdomain_1"/>
</dbReference>
<gene>
    <name evidence="2" type="ORF">EQG68_13645</name>
</gene>
<dbReference type="Proteomes" id="UP000289734">
    <property type="component" value="Unassembled WGS sequence"/>
</dbReference>
<name>A0A4Q1KH86_9FLAO</name>
<feature type="transmembrane region" description="Helical" evidence="1">
    <location>
        <begin position="13"/>
        <end position="32"/>
    </location>
</feature>
<dbReference type="EMBL" id="SBKQ01000016">
    <property type="protein sequence ID" value="RXR28872.1"/>
    <property type="molecule type" value="Genomic_DNA"/>
</dbReference>
<proteinExistence type="predicted"/>
<dbReference type="GO" id="GO:0005524">
    <property type="term" value="F:ATP binding"/>
    <property type="evidence" value="ECO:0007669"/>
    <property type="project" value="InterPro"/>
</dbReference>
<evidence type="ECO:0000256" key="1">
    <source>
        <dbReference type="SAM" id="Phobius"/>
    </source>
</evidence>
<evidence type="ECO:0000313" key="3">
    <source>
        <dbReference type="Proteomes" id="UP000289734"/>
    </source>
</evidence>
<keyword evidence="3" id="KW-1185">Reference proteome</keyword>
<organism evidence="2 3">
    <name type="scientific">Flavobacterium piscinae</name>
    <dbReference type="NCBI Taxonomy" id="2506424"/>
    <lineage>
        <taxon>Bacteria</taxon>
        <taxon>Pseudomonadati</taxon>
        <taxon>Bacteroidota</taxon>
        <taxon>Flavobacteriia</taxon>
        <taxon>Flavobacteriales</taxon>
        <taxon>Flavobacteriaceae</taxon>
        <taxon>Flavobacterium</taxon>
    </lineage>
</organism>
<dbReference type="Gene3D" id="3.30.1490.20">
    <property type="entry name" value="ATP-grasp fold, A domain"/>
    <property type="match status" value="1"/>
</dbReference>
<keyword evidence="1" id="KW-0812">Transmembrane</keyword>
<dbReference type="OrthoDB" id="9775266at2"/>
<keyword evidence="1" id="KW-0472">Membrane</keyword>
<keyword evidence="2" id="KW-0436">Ligase</keyword>
<sequence length="312" mass="37103">MKLWWHKVTHWEYWSVNLVYLPTFLLWVIFSIRFRSVHFYRYSNPGMTNGGLYDDSKMDIYNRLPSKLYPKTVLIRKERKEDINALMTVKSLSFPLIVKPDKGCRGVNVQKVYSYTDIETYAQKVKQDFLVQEIIDYPQEIGLFYYRIPSEKKGRISGITLKHFLTVKGNGTSTIIELLKEVPRYALQIKKLQPQINLEEVLAKEEERCLVPFGNHNRGTTFLDGRYWITTKLEDTFATLLDPIEGFYYGRLDIRFRSFEELEKGEHFSIIEWNGAKSEPTHIYDPKHSFWFGQKEIFRHQKIMYRIIKANI</sequence>
<comment type="caution">
    <text evidence="2">The sequence shown here is derived from an EMBL/GenBank/DDBJ whole genome shotgun (WGS) entry which is preliminary data.</text>
</comment>
<reference evidence="3" key="1">
    <citation type="submission" date="2019-01" db="EMBL/GenBank/DDBJ databases">
        <title>Cytophagaceae bacterium strain CAR-16.</title>
        <authorList>
            <person name="Chen W.-M."/>
        </authorList>
    </citation>
    <scope>NUCLEOTIDE SEQUENCE [LARGE SCALE GENOMIC DNA]</scope>
    <source>
        <strain evidence="3">ICH-30</strain>
    </source>
</reference>
<dbReference type="GO" id="GO:0016874">
    <property type="term" value="F:ligase activity"/>
    <property type="evidence" value="ECO:0007669"/>
    <property type="project" value="UniProtKB-KW"/>
</dbReference>
<keyword evidence="1" id="KW-1133">Transmembrane helix</keyword>
<dbReference type="RefSeq" id="WP_129465440.1">
    <property type="nucleotide sequence ID" value="NZ_JACSXZ010000001.1"/>
</dbReference>
<accession>A0A4Q1KH86</accession>
<dbReference type="SUPFAM" id="SSF56059">
    <property type="entry name" value="Glutathione synthetase ATP-binding domain-like"/>
    <property type="match status" value="1"/>
</dbReference>